<evidence type="ECO:0000313" key="3">
    <source>
        <dbReference type="Proteomes" id="UP001317532"/>
    </source>
</evidence>
<dbReference type="KEGG" id="vab:WPS_09920"/>
<accession>A0AAN1XUG2</accession>
<feature type="transmembrane region" description="Helical" evidence="1">
    <location>
        <begin position="190"/>
        <end position="210"/>
    </location>
</feature>
<sequence length="261" mass="28115">MNGTDERTKLPVTVGGLVDLAFIAYVERFWLYALLVVAAFAIETIVEFAIPSAKLESPQGQIKLLILDYLSTALDAYVIAAVALGIGARLAGERPTWPVLMAGALERWLPVFLVGLVAYLMQWLLNGFDGFGTLPEPPWIAFFTAPVAWLIFGVLAIAAPMAALSGEPRGGAMFAGISRAFSFSSRRANLGRLALVSFATIVPGLLQHLWLQWLLAHHVARAPFLSAAPLDALFVAPLAALQTVFALDFARRSGSLGTPRR</sequence>
<feature type="transmembrane region" description="Helical" evidence="1">
    <location>
        <begin position="140"/>
        <end position="164"/>
    </location>
</feature>
<name>A0AAN1XUG2_UNVUL</name>
<dbReference type="AlphaFoldDB" id="A0AAN1XUG2"/>
<feature type="transmembrane region" description="Helical" evidence="1">
    <location>
        <begin position="62"/>
        <end position="87"/>
    </location>
</feature>
<gene>
    <name evidence="2" type="ORF">WPS_09920</name>
</gene>
<keyword evidence="1" id="KW-0472">Membrane</keyword>
<dbReference type="Proteomes" id="UP001317532">
    <property type="component" value="Chromosome"/>
</dbReference>
<proteinExistence type="predicted"/>
<evidence type="ECO:0000256" key="1">
    <source>
        <dbReference type="SAM" id="Phobius"/>
    </source>
</evidence>
<protein>
    <submittedName>
        <fullName evidence="2">Uncharacterized protein</fullName>
    </submittedName>
</protein>
<keyword evidence="1" id="KW-1133">Transmembrane helix</keyword>
<dbReference type="EMBL" id="AP025523">
    <property type="protein sequence ID" value="BDE05716.1"/>
    <property type="molecule type" value="Genomic_DNA"/>
</dbReference>
<keyword evidence="1" id="KW-0812">Transmembrane</keyword>
<feature type="transmembrane region" description="Helical" evidence="1">
    <location>
        <begin position="108"/>
        <end position="128"/>
    </location>
</feature>
<reference evidence="2 3" key="1">
    <citation type="journal article" date="2022" name="ISME Commun">
        <title>Vulcanimicrobium alpinus gen. nov. sp. nov., the first cultivated representative of the candidate phylum 'Eremiobacterota', is a metabolically versatile aerobic anoxygenic phototroph.</title>
        <authorList>
            <person name="Yabe S."/>
            <person name="Muto K."/>
            <person name="Abe K."/>
            <person name="Yokota A."/>
            <person name="Staudigel H."/>
            <person name="Tebo B.M."/>
        </authorList>
    </citation>
    <scope>NUCLEOTIDE SEQUENCE [LARGE SCALE GENOMIC DNA]</scope>
    <source>
        <strain evidence="2 3">WC8-2</strain>
    </source>
</reference>
<feature type="transmembrane region" description="Helical" evidence="1">
    <location>
        <begin position="230"/>
        <end position="250"/>
    </location>
</feature>
<evidence type="ECO:0000313" key="2">
    <source>
        <dbReference type="EMBL" id="BDE05716.1"/>
    </source>
</evidence>
<organism evidence="2 3">
    <name type="scientific">Vulcanimicrobium alpinum</name>
    <dbReference type="NCBI Taxonomy" id="3016050"/>
    <lineage>
        <taxon>Bacteria</taxon>
        <taxon>Bacillati</taxon>
        <taxon>Vulcanimicrobiota</taxon>
        <taxon>Vulcanimicrobiia</taxon>
        <taxon>Vulcanimicrobiales</taxon>
        <taxon>Vulcanimicrobiaceae</taxon>
        <taxon>Vulcanimicrobium</taxon>
    </lineage>
</organism>
<feature type="transmembrane region" description="Helical" evidence="1">
    <location>
        <begin position="29"/>
        <end position="50"/>
    </location>
</feature>
<dbReference type="RefSeq" id="WP_317996741.1">
    <property type="nucleotide sequence ID" value="NZ_AP025523.1"/>
</dbReference>
<keyword evidence="3" id="KW-1185">Reference proteome</keyword>